<evidence type="ECO:0000256" key="3">
    <source>
        <dbReference type="ARBA" id="ARBA00022989"/>
    </source>
</evidence>
<evidence type="ECO:0008006" key="10">
    <source>
        <dbReference type="Google" id="ProtNLM"/>
    </source>
</evidence>
<evidence type="ECO:0000256" key="1">
    <source>
        <dbReference type="ARBA" id="ARBA00004141"/>
    </source>
</evidence>
<dbReference type="SUPFAM" id="SSF144083">
    <property type="entry name" value="Magnesium transport protein CorA, transmembrane region"/>
    <property type="match status" value="1"/>
</dbReference>
<keyword evidence="5" id="KW-0175">Coiled coil</keyword>
<feature type="region of interest" description="Disordered" evidence="6">
    <location>
        <begin position="338"/>
        <end position="372"/>
    </location>
</feature>
<keyword evidence="3 7" id="KW-1133">Transmembrane helix</keyword>
<keyword evidence="9" id="KW-1185">Reference proteome</keyword>
<accession>A0ABR2XVR7</accession>
<feature type="compositionally biased region" description="Polar residues" evidence="6">
    <location>
        <begin position="1002"/>
        <end position="1016"/>
    </location>
</feature>
<dbReference type="InterPro" id="IPR050829">
    <property type="entry name" value="CorA_MIT"/>
</dbReference>
<evidence type="ECO:0000256" key="5">
    <source>
        <dbReference type="SAM" id="Coils"/>
    </source>
</evidence>
<dbReference type="InterPro" id="IPR002523">
    <property type="entry name" value="MgTranspt_CorA/ZnTranspt_ZntB"/>
</dbReference>
<dbReference type="PANTHER" id="PTHR47685">
    <property type="entry name" value="MAGNESIUM TRANSPORT PROTEIN CORA"/>
    <property type="match status" value="1"/>
</dbReference>
<evidence type="ECO:0000313" key="8">
    <source>
        <dbReference type="EMBL" id="KAK9777802.1"/>
    </source>
</evidence>
<dbReference type="Gene3D" id="1.20.58.340">
    <property type="entry name" value="Magnesium transport protein CorA, transmembrane region"/>
    <property type="match status" value="1"/>
</dbReference>
<evidence type="ECO:0000256" key="6">
    <source>
        <dbReference type="SAM" id="MobiDB-lite"/>
    </source>
</evidence>
<feature type="region of interest" description="Disordered" evidence="6">
    <location>
        <begin position="959"/>
        <end position="1034"/>
    </location>
</feature>
<feature type="region of interest" description="Disordered" evidence="6">
    <location>
        <begin position="385"/>
        <end position="422"/>
    </location>
</feature>
<evidence type="ECO:0000256" key="4">
    <source>
        <dbReference type="ARBA" id="ARBA00023136"/>
    </source>
</evidence>
<dbReference type="EMBL" id="JARVKM010000019">
    <property type="protein sequence ID" value="KAK9777802.1"/>
    <property type="molecule type" value="Genomic_DNA"/>
</dbReference>
<evidence type="ECO:0000313" key="9">
    <source>
        <dbReference type="Proteomes" id="UP001465668"/>
    </source>
</evidence>
<protein>
    <recommendedName>
        <fullName evidence="10">Ankyrin repeat protein</fullName>
    </recommendedName>
</protein>
<keyword evidence="4 7" id="KW-0472">Membrane</keyword>
<name>A0ABR2XVR7_9PEZI</name>
<feature type="transmembrane region" description="Helical" evidence="7">
    <location>
        <begin position="850"/>
        <end position="870"/>
    </location>
</feature>
<comment type="caution">
    <text evidence="8">The sequence shown here is derived from an EMBL/GenBank/DDBJ whole genome shotgun (WGS) entry which is preliminary data.</text>
</comment>
<reference evidence="8 9" key="1">
    <citation type="submission" date="2024-02" db="EMBL/GenBank/DDBJ databases">
        <title>First draft genome assembly of two strains of Seiridium cardinale.</title>
        <authorList>
            <person name="Emiliani G."/>
            <person name="Scali E."/>
        </authorList>
    </citation>
    <scope>NUCLEOTIDE SEQUENCE [LARGE SCALE GENOMIC DNA]</scope>
    <source>
        <strain evidence="8 9">BM-138-000479</strain>
    </source>
</reference>
<dbReference type="Proteomes" id="UP001465668">
    <property type="component" value="Unassembled WGS sequence"/>
</dbReference>
<evidence type="ECO:0000256" key="2">
    <source>
        <dbReference type="ARBA" id="ARBA00022692"/>
    </source>
</evidence>
<sequence length="1034" mass="120819">MDDEDLTTCLSSETHDGNIKDHLIHFLGCIDSSERYQFLHDDKYSLWQDEINHYETLGHSRTKAEQLARDKRERWKSDCQSELRRIDFLRQKLLEDKEESHLIYKVEESGKAWKQCKDYQENIESVRAWRSAREKLNEDARPLYQRANNVAATTYKSEKDINVPFMYFVNSRPADEKVKPGGPVWGKFPDQKTTVYHLLDEAQGNENLLSRERLPQGLKYFHFPSNNMKWAEEAIARYFVQKRPNFHAIRREVQRQAKTEAALVLKESHWRGQLHGGRNTTNARFMRPFCESVSTNPNEVDTIPENLMPYLHWETSRNRERFAQLIEQVVYKKKKQTYKTEIKNKRRRQNEREGLRKPIISPPGDNPKTSSLFKEWTGRVIQAISRSDNESREQEPDNESNHISDSEDEGIPSIRRQLPKSPLEIDDNGRVIINGSERNKLGQYLIDAARLYEGMTNYRDKKLLENYLMSDPPLHPRRTLDQAYYWSLNTTRARDQDQVVYRHTTPDVGAFHTYDRDKFEWNGHEEIKVDQMCEDCTANIKKVSRLVMVDQLWMWILDSRTIITCFPKRYGANKHDSSGVHKSVRLRIAEGRHNQVKSVYDLALIVLEECSNTFFDRTRTSDKQPQVLDAFSEAIGKIMHKQTISFERLWRWTEDARKYYRTRSDRIPSDIHVPLLDINPEGELEKEIKDIVEELGIMLYVNKEHRDVVRQFITHVTHILDPNDQFQVKANGINAYRSPADTLRTPLASPMGSPRIEITDPMDIVEDTKDAAEKERGRREAYKWFKVNADELLTRVNGRIEQLEELERSAEATATSVKDLLDLKSQQAGVFQAWQAMKQSEETTRQGRSIMIFTVVTIVFLPLSFMSSVFGMNAMEFADGNFMNLHDQIKWMLTFSVIIIMVTLFFSLSSWARAAVWYVYKRLMTAAFVHTGLYRGYLEVDMPSSKLYEEAMEKTEKLKDKEVQARLGQKRRKRREDEKKRKRNGEQTGANNGNPVRRRNGQAATETSPAGRTSASGRFWDCMNGDRNSEQSIV</sequence>
<feature type="compositionally biased region" description="Basic and acidic residues" evidence="6">
    <location>
        <begin position="387"/>
        <end position="405"/>
    </location>
</feature>
<feature type="coiled-coil region" evidence="5">
    <location>
        <begin position="786"/>
        <end position="823"/>
    </location>
</feature>
<dbReference type="PANTHER" id="PTHR47685:SF1">
    <property type="entry name" value="MAGNESIUM TRANSPORT PROTEIN CORA"/>
    <property type="match status" value="1"/>
</dbReference>
<comment type="subcellular location">
    <subcellularLocation>
        <location evidence="1">Membrane</location>
        <topology evidence="1">Multi-pass membrane protein</topology>
    </subcellularLocation>
</comment>
<gene>
    <name evidence="8" type="ORF">SCAR479_05485</name>
</gene>
<organism evidence="8 9">
    <name type="scientific">Seiridium cardinale</name>
    <dbReference type="NCBI Taxonomy" id="138064"/>
    <lineage>
        <taxon>Eukaryota</taxon>
        <taxon>Fungi</taxon>
        <taxon>Dikarya</taxon>
        <taxon>Ascomycota</taxon>
        <taxon>Pezizomycotina</taxon>
        <taxon>Sordariomycetes</taxon>
        <taxon>Xylariomycetidae</taxon>
        <taxon>Amphisphaeriales</taxon>
        <taxon>Sporocadaceae</taxon>
        <taxon>Seiridium</taxon>
    </lineage>
</organism>
<proteinExistence type="predicted"/>
<dbReference type="InterPro" id="IPR045863">
    <property type="entry name" value="CorA_TM1_TM2"/>
</dbReference>
<evidence type="ECO:0000256" key="7">
    <source>
        <dbReference type="SAM" id="Phobius"/>
    </source>
</evidence>
<dbReference type="Pfam" id="PF01544">
    <property type="entry name" value="CorA"/>
    <property type="match status" value="1"/>
</dbReference>
<keyword evidence="2 7" id="KW-0812">Transmembrane</keyword>
<feature type="transmembrane region" description="Helical" evidence="7">
    <location>
        <begin position="891"/>
        <end position="912"/>
    </location>
</feature>